<dbReference type="AlphaFoldDB" id="A0A9D1VBU5"/>
<dbReference type="EMBL" id="DXFQ01000114">
    <property type="protein sequence ID" value="HIX20203.1"/>
    <property type="molecule type" value="Genomic_DNA"/>
</dbReference>
<reference evidence="1" key="1">
    <citation type="journal article" date="2021" name="PeerJ">
        <title>Extensive microbial diversity within the chicken gut microbiome revealed by metagenomics and culture.</title>
        <authorList>
            <person name="Gilroy R."/>
            <person name="Ravi A."/>
            <person name="Getino M."/>
            <person name="Pursley I."/>
            <person name="Horton D.L."/>
            <person name="Alikhan N.F."/>
            <person name="Baker D."/>
            <person name="Gharbi K."/>
            <person name="Hall N."/>
            <person name="Watson M."/>
            <person name="Adriaenssens E.M."/>
            <person name="Foster-Nyarko E."/>
            <person name="Jarju S."/>
            <person name="Secka A."/>
            <person name="Antonio M."/>
            <person name="Oren A."/>
            <person name="Chaudhuri R.R."/>
            <person name="La Ragione R."/>
            <person name="Hildebrand F."/>
            <person name="Pallen M.J."/>
        </authorList>
    </citation>
    <scope>NUCLEOTIDE SEQUENCE</scope>
    <source>
        <strain evidence="1">14975</strain>
    </source>
</reference>
<dbReference type="InterPro" id="IPR029058">
    <property type="entry name" value="AB_hydrolase_fold"/>
</dbReference>
<dbReference type="Gene3D" id="3.40.50.1820">
    <property type="entry name" value="alpha/beta hydrolase"/>
    <property type="match status" value="1"/>
</dbReference>
<evidence type="ECO:0000313" key="1">
    <source>
        <dbReference type="EMBL" id="HIX20203.1"/>
    </source>
</evidence>
<dbReference type="Proteomes" id="UP000823964">
    <property type="component" value="Unassembled WGS sequence"/>
</dbReference>
<sequence length="373" mass="41175">MSIRKISLCLLLLFLLGLAAGGVYLWSYITREAEPVLQPLSQEFDNTSQVPDKARGLKLTPLEVTGPDGVPLSVFIAERDPDEETTRQMTVGSELAQHPALSLHHIDYVLTAVEWDHGIRSSLPLVESLTAAGLRCVVWEPRGLDNARRYCTHGLRESRDIPLILDELESLNPGRELTVIGVGRGFGAGMLLQAACSEPRLRGLVCIDAYSSLRTSMQRLMPDTIVSQVTLALLDLRIRQCTGIESFDVSPVDSAARLPRSVPVLIVNVEQDNPTRTLDDAVGIYKQLPGDCREVWTLRCASDAPDAESRELIYTRDDGRKLVRETLDVKLLPGIEQTMPAVIHWINDCMVPAIRAPQIPTPRRPHMGAGIGR</sequence>
<protein>
    <submittedName>
        <fullName evidence="1">Uncharacterized protein</fullName>
    </submittedName>
</protein>
<proteinExistence type="predicted"/>
<name>A0A9D1VBU5_9BACT</name>
<comment type="caution">
    <text evidence="1">The sequence shown here is derived from an EMBL/GenBank/DDBJ whole genome shotgun (WGS) entry which is preliminary data.</text>
</comment>
<reference evidence="1" key="2">
    <citation type="submission" date="2021-04" db="EMBL/GenBank/DDBJ databases">
        <authorList>
            <person name="Gilroy R."/>
        </authorList>
    </citation>
    <scope>NUCLEOTIDE SEQUENCE</scope>
    <source>
        <strain evidence="1">14975</strain>
    </source>
</reference>
<gene>
    <name evidence="1" type="ORF">H9862_06365</name>
</gene>
<dbReference type="SUPFAM" id="SSF53474">
    <property type="entry name" value="alpha/beta-Hydrolases"/>
    <property type="match status" value="1"/>
</dbReference>
<organism evidence="1 2">
    <name type="scientific">Candidatus Akkermansia intestinigallinarum</name>
    <dbReference type="NCBI Taxonomy" id="2838431"/>
    <lineage>
        <taxon>Bacteria</taxon>
        <taxon>Pseudomonadati</taxon>
        <taxon>Verrucomicrobiota</taxon>
        <taxon>Verrucomicrobiia</taxon>
        <taxon>Verrucomicrobiales</taxon>
        <taxon>Akkermansiaceae</taxon>
        <taxon>Akkermansia</taxon>
    </lineage>
</organism>
<evidence type="ECO:0000313" key="2">
    <source>
        <dbReference type="Proteomes" id="UP000823964"/>
    </source>
</evidence>
<accession>A0A9D1VBU5</accession>